<dbReference type="EMBL" id="JAROCY010000003">
    <property type="protein sequence ID" value="MDF8332328.1"/>
    <property type="molecule type" value="Genomic_DNA"/>
</dbReference>
<dbReference type="PANTHER" id="PTHR30535">
    <property type="entry name" value="VITAMIN B12-BINDING PROTEIN"/>
    <property type="match status" value="1"/>
</dbReference>
<evidence type="ECO:0000256" key="1">
    <source>
        <dbReference type="SAM" id="MobiDB-lite"/>
    </source>
</evidence>
<evidence type="ECO:0000313" key="3">
    <source>
        <dbReference type="EMBL" id="MDF8332328.1"/>
    </source>
</evidence>
<keyword evidence="4" id="KW-1185">Reference proteome</keyword>
<comment type="caution">
    <text evidence="3">The sequence shown here is derived from an EMBL/GenBank/DDBJ whole genome shotgun (WGS) entry which is preliminary data.</text>
</comment>
<dbReference type="Proteomes" id="UP001222770">
    <property type="component" value="Unassembled WGS sequence"/>
</dbReference>
<gene>
    <name evidence="3" type="ORF">POM99_03870</name>
</gene>
<reference evidence="3 4" key="1">
    <citation type="submission" date="2023-03" db="EMBL/GenBank/DDBJ databases">
        <title>Novosphingobium cyanobacteriorum sp. nov., isolated from a eutrophic reservoir during the Microcystis bloom period.</title>
        <authorList>
            <person name="Kang M."/>
            <person name="Le V."/>
            <person name="Ko S.-R."/>
            <person name="Lee S.-A."/>
            <person name="Ahn C.-Y."/>
        </authorList>
    </citation>
    <scope>NUCLEOTIDE SEQUENCE [LARGE SCALE GENOMIC DNA]</scope>
    <source>
        <strain evidence="3 4">HBC54</strain>
    </source>
</reference>
<name>A0ABT6CG93_9SPHN</name>
<dbReference type="InterPro" id="IPR050902">
    <property type="entry name" value="ABC_Transporter_SBP"/>
</dbReference>
<dbReference type="Pfam" id="PF01497">
    <property type="entry name" value="Peripla_BP_2"/>
    <property type="match status" value="1"/>
</dbReference>
<dbReference type="Gene3D" id="3.40.50.1980">
    <property type="entry name" value="Nitrogenase molybdenum iron protein domain"/>
    <property type="match status" value="2"/>
</dbReference>
<evidence type="ECO:0000313" key="4">
    <source>
        <dbReference type="Proteomes" id="UP001222770"/>
    </source>
</evidence>
<feature type="region of interest" description="Disordered" evidence="1">
    <location>
        <begin position="1"/>
        <end position="22"/>
    </location>
</feature>
<dbReference type="RefSeq" id="WP_277275491.1">
    <property type="nucleotide sequence ID" value="NZ_JAROCY010000003.1"/>
</dbReference>
<dbReference type="InterPro" id="IPR002491">
    <property type="entry name" value="ABC_transptr_periplasmic_BD"/>
</dbReference>
<sequence length="322" mass="33733">MSATDPDLTCFGMPKKGDRRTTPRRGVVFPTLAMLLSACVPQTQAEVPRPHTTIVSLNPCADAILAEVADPGQVLAISHYSADPRSASMPAQQARRYRITRGTVEEVVALHPDVVIDSSFIAPATAGAYARLGLRLETVGTANTIDDARSQVRQLAALAGHPERGEALIARIDAALAAASPAPGSVPVPAVMWESGGMVPGDQTLIADLMRRTGFTNASAAKGYGQADILPLERLLADPPRVIFTTAAGEGAHDADRMLTHPALATLKGVQRARFAPNLLYCAGPTLIRATRRLAEVRNQLSPLPLAGGVGGGPVPSWAAAR</sequence>
<evidence type="ECO:0000259" key="2">
    <source>
        <dbReference type="PROSITE" id="PS50983"/>
    </source>
</evidence>
<protein>
    <submittedName>
        <fullName evidence="3">ABC transporter substrate-binding protein</fullName>
    </submittedName>
</protein>
<dbReference type="PANTHER" id="PTHR30535:SF4">
    <property type="entry name" value="HEMIN-BINDING PERIPLASMIC PROTEIN HMUT"/>
    <property type="match status" value="1"/>
</dbReference>
<dbReference type="SUPFAM" id="SSF53807">
    <property type="entry name" value="Helical backbone' metal receptor"/>
    <property type="match status" value="1"/>
</dbReference>
<proteinExistence type="predicted"/>
<dbReference type="PROSITE" id="PS50983">
    <property type="entry name" value="FE_B12_PBP"/>
    <property type="match status" value="1"/>
</dbReference>
<accession>A0ABT6CG93</accession>
<organism evidence="3 4">
    <name type="scientific">Novosphingobium cyanobacteriorum</name>
    <dbReference type="NCBI Taxonomy" id="3024215"/>
    <lineage>
        <taxon>Bacteria</taxon>
        <taxon>Pseudomonadati</taxon>
        <taxon>Pseudomonadota</taxon>
        <taxon>Alphaproteobacteria</taxon>
        <taxon>Sphingomonadales</taxon>
        <taxon>Sphingomonadaceae</taxon>
        <taxon>Novosphingobium</taxon>
    </lineage>
</organism>
<feature type="domain" description="Fe/B12 periplasmic-binding" evidence="2">
    <location>
        <begin position="53"/>
        <end position="305"/>
    </location>
</feature>